<dbReference type="SUPFAM" id="SSF56176">
    <property type="entry name" value="FAD-binding/transporter-associated domain-like"/>
    <property type="match status" value="1"/>
</dbReference>
<keyword evidence="6 18" id="KW-0812">Transmembrane</keyword>
<feature type="transmembrane region" description="Helical" evidence="18">
    <location>
        <begin position="1222"/>
        <end position="1242"/>
    </location>
</feature>
<dbReference type="GO" id="GO:0031965">
    <property type="term" value="C:nuclear membrane"/>
    <property type="evidence" value="ECO:0007669"/>
    <property type="project" value="UniProtKB-SubCell"/>
</dbReference>
<evidence type="ECO:0000256" key="14">
    <source>
        <dbReference type="ARBA" id="ARBA00023242"/>
    </source>
</evidence>
<dbReference type="PANTHER" id="PTHR32448">
    <property type="entry name" value="OS08G0158400 PROTEIN"/>
    <property type="match status" value="1"/>
</dbReference>
<sequence>MMAYYVIVFLALISYAGSVEEQSVSFKNCMKSSAGAATSIETIALTSSSSQYQQALQSFEQNPRWVNSSSASTSPTTPLVILTPLTASQIQAAILCTKKLGMQIRVRSGGHDYEGLSFLSYSKAPFVMLDLNKLRSIDINLADETAWVQAGATLGELYYKISKASALHGFPAGICPSIGLGGHISGGGFGTMLRKFGTAADNVVDATVINANGTILDRKSMGEDLFWAIRGGGGTSFGVVLSWKIKLVRVPPVVTAFNVQRTVAEGATKLILKWQTIADKLPKDLFIRVVAQNTGANSATVQVLFNSFFLGGIDRLMPIMKQSFPELGLQAKDCTEMTWIQSALFFGGHSKDDAPEALLDRVTTFKSSFKAKSDYVRKPIPEAGLEGIWKLLLKEDVQALLIMEPYGGRMSEIPESEIAFPHRKGNLYNIQYMVKWDVNTAEASRRHVRWMTSLYSYMTPYVSNSPRAAYVNYRDLDIGTNKRHNTSFAEASVWGIKYFKANFIRLSQIKKKLHLGIGIANLGFFSCFFAFHFYLLLPFPYTLSMDPQAEAEAMEWELLHHSADVDDDNDLDLGPQLEDSALIRPNHFSIHPPTPVAVSCNSSSSSTDPNEVDRNFDDTYLADQLYPQFLLSNHSPSSASSSTLQPLPDNNDSDSDSDAKTEAHVNKEEDEEEQQGKEIAKEEEEETRVAWWKVPLEVFKYWVVRVSPIPAWSLSVAAAAAFFGLVILGRRLYKMKRKTQSLKLNVALDDKRSRKALLQRRAKTCRSYLYKLSMSLVFVLWGLIFLYSLWISRSHDADGSGELPVAVSNGNKEEDTYCKIKETDAHVSVEDLSLLSRESISSVKPGDKQTREEDEAERSESESDMLKPLGLDEFKSRAISSKIKSGTGPSGNVIHRVEPGGAEYNYASASKGAKVLASNKEAKGAANILTRDKDKYLRNPCSAEDKFVIIELSEETLVGTIEIANLEHHSSNLKTFELRASLVYPTDVWVFLGNFTASNVKQAQRFVLHEPKWVRYLNLNLQSHYGSEFYCTLSVIEVYGVDAVERMLEDLIHAPDNPFSSGEDKRAAEEDDVGQINFGGANSEVSSVNQEAVPDPVEEIRQQVGRMPGDTVLKILMQKVRFLDLNLSVLEQYMEELNSRYVNIFKVYSKDIAEKDIPIQMIRDDIRNFLHRQDAMMKHVRDLDSWKSHISMQLDHVRRDNAVLRSEVENVRENQEYLENKGVVVFLVSAIFSLLAILRLFLDTAMSIYRTLSYQKTNNSRKFCEASSPWLLLLLTCTIIIFILTI</sequence>
<keyword evidence="10 18" id="KW-1133">Transmembrane helix</keyword>
<dbReference type="InterPro" id="IPR008979">
    <property type="entry name" value="Galactose-bd-like_sf"/>
</dbReference>
<evidence type="ECO:0000256" key="8">
    <source>
        <dbReference type="ARBA" id="ARBA00022824"/>
    </source>
</evidence>
<dbReference type="InterPro" id="IPR012919">
    <property type="entry name" value="SUN_dom"/>
</dbReference>
<evidence type="ECO:0000256" key="13">
    <source>
        <dbReference type="ARBA" id="ARBA00023180"/>
    </source>
</evidence>
<feature type="transmembrane region" description="Helical" evidence="18">
    <location>
        <begin position="709"/>
        <end position="728"/>
    </location>
</feature>
<feature type="compositionally biased region" description="Basic and acidic residues" evidence="17">
    <location>
        <begin position="657"/>
        <end position="667"/>
    </location>
</feature>
<dbReference type="GO" id="GO:0016491">
    <property type="term" value="F:oxidoreductase activity"/>
    <property type="evidence" value="ECO:0007669"/>
    <property type="project" value="InterPro"/>
</dbReference>
<evidence type="ECO:0000313" key="23">
    <source>
        <dbReference type="Proteomes" id="UP000289738"/>
    </source>
</evidence>
<dbReference type="InterPro" id="IPR012951">
    <property type="entry name" value="BBE"/>
</dbReference>
<keyword evidence="8" id="KW-0256">Endoplasmic reticulum</keyword>
<evidence type="ECO:0000259" key="21">
    <source>
        <dbReference type="PROSITE" id="PS51469"/>
    </source>
</evidence>
<comment type="caution">
    <text evidence="22">The sequence shown here is derived from an EMBL/GenBank/DDBJ whole genome shotgun (WGS) entry which is preliminary data.</text>
</comment>
<name>A0A444XC08_ARAHY</name>
<evidence type="ECO:0000256" key="6">
    <source>
        <dbReference type="ARBA" id="ARBA00022692"/>
    </source>
</evidence>
<keyword evidence="14" id="KW-0539">Nucleus</keyword>
<feature type="region of interest" description="Disordered" evidence="17">
    <location>
        <begin position="594"/>
        <end position="614"/>
    </location>
</feature>
<evidence type="ECO:0000256" key="12">
    <source>
        <dbReference type="ARBA" id="ARBA00023136"/>
    </source>
</evidence>
<feature type="domain" description="SUN" evidence="21">
    <location>
        <begin position="879"/>
        <end position="1043"/>
    </location>
</feature>
<evidence type="ECO:0000259" key="20">
    <source>
        <dbReference type="PROSITE" id="PS51387"/>
    </source>
</evidence>
<dbReference type="Gene3D" id="3.30.43.10">
    <property type="entry name" value="Uridine Diphospho-n-acetylenolpyruvylglucosamine Reductase, domain 2"/>
    <property type="match status" value="1"/>
</dbReference>
<feature type="domain" description="FAD-binding PCMH-type" evidence="20">
    <location>
        <begin position="73"/>
        <end position="250"/>
    </location>
</feature>
<evidence type="ECO:0000256" key="3">
    <source>
        <dbReference type="ARBA" id="ARBA00004477"/>
    </source>
</evidence>
<proteinExistence type="inferred from homology"/>
<keyword evidence="5" id="KW-0285">Flavoprotein</keyword>
<dbReference type="PROSITE" id="PS51387">
    <property type="entry name" value="FAD_PCMH"/>
    <property type="match status" value="1"/>
</dbReference>
<evidence type="ECO:0000256" key="7">
    <source>
        <dbReference type="ARBA" id="ARBA00022729"/>
    </source>
</evidence>
<dbReference type="InterPro" id="IPR016167">
    <property type="entry name" value="FAD-bd_PCMH_sub1"/>
</dbReference>
<evidence type="ECO:0000256" key="19">
    <source>
        <dbReference type="SAM" id="SignalP"/>
    </source>
</evidence>
<evidence type="ECO:0000256" key="18">
    <source>
        <dbReference type="SAM" id="Phobius"/>
    </source>
</evidence>
<feature type="transmembrane region" description="Helical" evidence="18">
    <location>
        <begin position="1263"/>
        <end position="1284"/>
    </location>
</feature>
<feature type="region of interest" description="Disordered" evidence="17">
    <location>
        <begin position="840"/>
        <end position="865"/>
    </location>
</feature>
<dbReference type="InterPro" id="IPR016166">
    <property type="entry name" value="FAD-bd_PCMH"/>
</dbReference>
<evidence type="ECO:0000256" key="15">
    <source>
        <dbReference type="ARBA" id="ARBA00054046"/>
    </source>
</evidence>
<evidence type="ECO:0000256" key="17">
    <source>
        <dbReference type="SAM" id="MobiDB-lite"/>
    </source>
</evidence>
<dbReference type="Pfam" id="PF08031">
    <property type="entry name" value="BBE"/>
    <property type="match status" value="1"/>
</dbReference>
<comment type="cofactor">
    <cofactor evidence="1">
        <name>FAD</name>
        <dbReference type="ChEBI" id="CHEBI:57692"/>
    </cofactor>
</comment>
<evidence type="ECO:0000256" key="9">
    <source>
        <dbReference type="ARBA" id="ARBA00022827"/>
    </source>
</evidence>
<comment type="subcellular location">
    <subcellularLocation>
        <location evidence="3">Endoplasmic reticulum membrane</location>
        <topology evidence="3">Multi-pass membrane protein</topology>
    </subcellularLocation>
    <subcellularLocation>
        <location evidence="2">Nucleus membrane</location>
        <topology evidence="2">Multi-pass membrane protein</topology>
    </subcellularLocation>
</comment>
<keyword evidence="13" id="KW-0325">Glycoprotein</keyword>
<evidence type="ECO:0000256" key="11">
    <source>
        <dbReference type="ARBA" id="ARBA00023054"/>
    </source>
</evidence>
<gene>
    <name evidence="22" type="ORF">Ahy_B09g094502</name>
</gene>
<evidence type="ECO:0000256" key="16">
    <source>
        <dbReference type="SAM" id="Coils"/>
    </source>
</evidence>
<keyword evidence="23" id="KW-1185">Reference proteome</keyword>
<evidence type="ECO:0000256" key="1">
    <source>
        <dbReference type="ARBA" id="ARBA00001974"/>
    </source>
</evidence>
<comment type="similarity">
    <text evidence="4">Belongs to the oxygen-dependent FAD-linked oxidoreductase family.</text>
</comment>
<keyword evidence="7 19" id="KW-0732">Signal</keyword>
<evidence type="ECO:0000256" key="10">
    <source>
        <dbReference type="ARBA" id="ARBA00022989"/>
    </source>
</evidence>
<dbReference type="SUPFAM" id="SSF49785">
    <property type="entry name" value="Galactose-binding domain-like"/>
    <property type="match status" value="1"/>
</dbReference>
<protein>
    <recommendedName>
        <fullName evidence="24">SUN domain-containing protein</fullName>
    </recommendedName>
</protein>
<dbReference type="Pfam" id="PF07738">
    <property type="entry name" value="Sad1_UNC"/>
    <property type="match status" value="1"/>
</dbReference>
<accession>A0A444XC08</accession>
<dbReference type="Gene3D" id="3.40.462.20">
    <property type="match status" value="1"/>
</dbReference>
<evidence type="ECO:0000313" key="22">
    <source>
        <dbReference type="EMBL" id="RYQ87023.1"/>
    </source>
</evidence>
<feature type="coiled-coil region" evidence="16">
    <location>
        <begin position="1194"/>
        <end position="1221"/>
    </location>
</feature>
<feature type="transmembrane region" description="Helical" evidence="18">
    <location>
        <begin position="513"/>
        <end position="537"/>
    </location>
</feature>
<feature type="compositionally biased region" description="Low complexity" evidence="17">
    <location>
        <begin position="634"/>
        <end position="650"/>
    </location>
</feature>
<comment type="function">
    <text evidence="15">Encodes a member of the mid-SUN subfamily of SUN-domain proteins that is localized to both the nuclear envelope and the ER. It is involved in early seed development and nuclear morphology. [TAIR].</text>
</comment>
<evidence type="ECO:0000256" key="5">
    <source>
        <dbReference type="ARBA" id="ARBA00022630"/>
    </source>
</evidence>
<dbReference type="PROSITE" id="PS51469">
    <property type="entry name" value="SUN"/>
    <property type="match status" value="1"/>
</dbReference>
<keyword evidence="9" id="KW-0274">FAD</keyword>
<evidence type="ECO:0000256" key="2">
    <source>
        <dbReference type="ARBA" id="ARBA00004232"/>
    </source>
</evidence>
<dbReference type="Gene3D" id="3.30.465.10">
    <property type="match status" value="1"/>
</dbReference>
<evidence type="ECO:0000256" key="4">
    <source>
        <dbReference type="ARBA" id="ARBA00005466"/>
    </source>
</evidence>
<dbReference type="Proteomes" id="UP000289738">
    <property type="component" value="Chromosome B09"/>
</dbReference>
<feature type="signal peptide" evidence="19">
    <location>
        <begin position="1"/>
        <end position="18"/>
    </location>
</feature>
<dbReference type="GO" id="GO:0005789">
    <property type="term" value="C:endoplasmic reticulum membrane"/>
    <property type="evidence" value="ECO:0007669"/>
    <property type="project" value="UniProtKB-SubCell"/>
</dbReference>
<dbReference type="Gene3D" id="2.60.120.260">
    <property type="entry name" value="Galactose-binding domain-like"/>
    <property type="match status" value="1"/>
</dbReference>
<organism evidence="22 23">
    <name type="scientific">Arachis hypogaea</name>
    <name type="common">Peanut</name>
    <dbReference type="NCBI Taxonomy" id="3818"/>
    <lineage>
        <taxon>Eukaryota</taxon>
        <taxon>Viridiplantae</taxon>
        <taxon>Streptophyta</taxon>
        <taxon>Embryophyta</taxon>
        <taxon>Tracheophyta</taxon>
        <taxon>Spermatophyta</taxon>
        <taxon>Magnoliopsida</taxon>
        <taxon>eudicotyledons</taxon>
        <taxon>Gunneridae</taxon>
        <taxon>Pentapetalae</taxon>
        <taxon>rosids</taxon>
        <taxon>fabids</taxon>
        <taxon>Fabales</taxon>
        <taxon>Fabaceae</taxon>
        <taxon>Papilionoideae</taxon>
        <taxon>50 kb inversion clade</taxon>
        <taxon>dalbergioids sensu lato</taxon>
        <taxon>Dalbergieae</taxon>
        <taxon>Pterocarpus clade</taxon>
        <taxon>Arachis</taxon>
    </lineage>
</organism>
<evidence type="ECO:0008006" key="24">
    <source>
        <dbReference type="Google" id="ProtNLM"/>
    </source>
</evidence>
<dbReference type="InterPro" id="IPR016169">
    <property type="entry name" value="FAD-bd_PCMH_sub2"/>
</dbReference>
<dbReference type="FunFam" id="2.60.120.260:FF:000062">
    <property type="entry name" value="Galactose-binding protein isoform 3"/>
    <property type="match status" value="1"/>
</dbReference>
<dbReference type="GO" id="GO:0071949">
    <property type="term" value="F:FAD binding"/>
    <property type="evidence" value="ECO:0007669"/>
    <property type="project" value="InterPro"/>
</dbReference>
<keyword evidence="11 16" id="KW-0175">Coiled coil</keyword>
<keyword evidence="12 18" id="KW-0472">Membrane</keyword>
<dbReference type="InterPro" id="IPR006094">
    <property type="entry name" value="Oxid_FAD_bind_N"/>
</dbReference>
<dbReference type="EMBL" id="SDMP01000019">
    <property type="protein sequence ID" value="RYQ87023.1"/>
    <property type="molecule type" value="Genomic_DNA"/>
</dbReference>
<feature type="chain" id="PRO_5019154441" description="SUN domain-containing protein" evidence="19">
    <location>
        <begin position="19"/>
        <end position="1286"/>
    </location>
</feature>
<feature type="region of interest" description="Disordered" evidence="17">
    <location>
        <begin position="634"/>
        <end position="682"/>
    </location>
</feature>
<dbReference type="STRING" id="3818.A0A444XC08"/>
<feature type="transmembrane region" description="Helical" evidence="18">
    <location>
        <begin position="768"/>
        <end position="790"/>
    </location>
</feature>
<reference evidence="22 23" key="1">
    <citation type="submission" date="2019-01" db="EMBL/GenBank/DDBJ databases">
        <title>Sequencing of cultivated peanut Arachis hypogaea provides insights into genome evolution and oil improvement.</title>
        <authorList>
            <person name="Chen X."/>
        </authorList>
    </citation>
    <scope>NUCLEOTIDE SEQUENCE [LARGE SCALE GENOMIC DNA]</scope>
    <source>
        <strain evidence="23">cv. Fuhuasheng</strain>
        <tissue evidence="22">Leaves</tissue>
    </source>
</reference>
<dbReference type="InterPro" id="IPR036318">
    <property type="entry name" value="FAD-bd_PCMH-like_sf"/>
</dbReference>
<dbReference type="Pfam" id="PF01565">
    <property type="entry name" value="FAD_binding_4"/>
    <property type="match status" value="1"/>
</dbReference>